<accession>A0A484AMB1</accession>
<sequence length="150" mass="16403">MQFLQKEVSLSRTCHQRRRDTHGSRKGRGDPPFSGTLDHQGVTAVSGNGVVVQAICSELRVDGGTNDEKGQKWEWNEEQEEALKELKESLTTAPVLACPDFSARFVLQTDASDYGLGAMLTQVVEGEEKTDASDYGLGAMLTQVVEGEEK</sequence>
<dbReference type="InterPro" id="IPR043502">
    <property type="entry name" value="DNA/RNA_pol_sf"/>
</dbReference>
<protein>
    <recommendedName>
        <fullName evidence="2">Reverse transcriptase/retrotransposon-derived protein RNase H-like domain-containing protein</fullName>
    </recommendedName>
</protein>
<dbReference type="InterPro" id="IPR043128">
    <property type="entry name" value="Rev_trsase/Diguanyl_cyclase"/>
</dbReference>
<feature type="domain" description="Reverse transcriptase/retrotransposon-derived protein RNase H-like" evidence="2">
    <location>
        <begin position="75"/>
        <end position="126"/>
    </location>
</feature>
<feature type="region of interest" description="Disordered" evidence="1">
    <location>
        <begin position="1"/>
        <end position="41"/>
    </location>
</feature>
<dbReference type="Gene3D" id="3.30.70.270">
    <property type="match status" value="1"/>
</dbReference>
<evidence type="ECO:0000259" key="2">
    <source>
        <dbReference type="Pfam" id="PF17919"/>
    </source>
</evidence>
<proteinExistence type="predicted"/>
<dbReference type="SUPFAM" id="SSF56672">
    <property type="entry name" value="DNA/RNA polymerases"/>
    <property type="match status" value="1"/>
</dbReference>
<gene>
    <name evidence="3" type="ORF">AWZ03_015409</name>
</gene>
<feature type="non-terminal residue" evidence="3">
    <location>
        <position position="150"/>
    </location>
</feature>
<evidence type="ECO:0000256" key="1">
    <source>
        <dbReference type="SAM" id="MobiDB-lite"/>
    </source>
</evidence>
<dbReference type="InterPro" id="IPR041577">
    <property type="entry name" value="RT_RNaseH_2"/>
</dbReference>
<dbReference type="Proteomes" id="UP000295192">
    <property type="component" value="Unassembled WGS sequence"/>
</dbReference>
<dbReference type="PANTHER" id="PTHR34072">
    <property type="entry name" value="ENZYMATIC POLYPROTEIN-RELATED"/>
    <property type="match status" value="1"/>
</dbReference>
<dbReference type="EMBL" id="LSRL02009453">
    <property type="protein sequence ID" value="TDG38169.1"/>
    <property type="molecule type" value="Genomic_DNA"/>
</dbReference>
<keyword evidence="4" id="KW-1185">Reference proteome</keyword>
<dbReference type="AlphaFoldDB" id="A0A484AMB1"/>
<dbReference type="STRING" id="7232.A0A484AMB1"/>
<dbReference type="PANTHER" id="PTHR34072:SF52">
    <property type="entry name" value="RIBONUCLEASE H"/>
    <property type="match status" value="1"/>
</dbReference>
<comment type="caution">
    <text evidence="3">The sequence shown here is derived from an EMBL/GenBank/DDBJ whole genome shotgun (WGS) entry which is preliminary data.</text>
</comment>
<dbReference type="Pfam" id="PF17919">
    <property type="entry name" value="RT_RNaseH_2"/>
    <property type="match status" value="1"/>
</dbReference>
<name>A0A484AMB1_DRONA</name>
<organism evidence="3 4">
    <name type="scientific">Drosophila navojoa</name>
    <name type="common">Fruit fly</name>
    <dbReference type="NCBI Taxonomy" id="7232"/>
    <lineage>
        <taxon>Eukaryota</taxon>
        <taxon>Metazoa</taxon>
        <taxon>Ecdysozoa</taxon>
        <taxon>Arthropoda</taxon>
        <taxon>Hexapoda</taxon>
        <taxon>Insecta</taxon>
        <taxon>Pterygota</taxon>
        <taxon>Neoptera</taxon>
        <taxon>Endopterygota</taxon>
        <taxon>Diptera</taxon>
        <taxon>Brachycera</taxon>
        <taxon>Muscomorpha</taxon>
        <taxon>Ephydroidea</taxon>
        <taxon>Drosophilidae</taxon>
        <taxon>Drosophila</taxon>
    </lineage>
</organism>
<evidence type="ECO:0000313" key="3">
    <source>
        <dbReference type="EMBL" id="TDG38169.1"/>
    </source>
</evidence>
<dbReference type="GO" id="GO:0071897">
    <property type="term" value="P:DNA biosynthetic process"/>
    <property type="evidence" value="ECO:0007669"/>
    <property type="project" value="UniProtKB-ARBA"/>
</dbReference>
<reference evidence="3 4" key="1">
    <citation type="journal article" date="2019" name="J. Hered.">
        <title>An Improved Genome Assembly for Drosophila navojoa, the Basal Species in the mojavensis Cluster.</title>
        <authorList>
            <person name="Vanderlinde T."/>
            <person name="Dupim E.G."/>
            <person name="Nazario-Yepiz N.O."/>
            <person name="Carvalho A.B."/>
        </authorList>
    </citation>
    <scope>NUCLEOTIDE SEQUENCE [LARGE SCALE GENOMIC DNA]</scope>
    <source>
        <strain evidence="3">Navoj_Jal97</strain>
        <tissue evidence="3">Whole organism</tissue>
    </source>
</reference>
<evidence type="ECO:0000313" key="4">
    <source>
        <dbReference type="Proteomes" id="UP000295192"/>
    </source>
</evidence>